<dbReference type="Gene3D" id="3.40.50.300">
    <property type="entry name" value="P-loop containing nucleotide triphosphate hydrolases"/>
    <property type="match status" value="1"/>
</dbReference>
<feature type="compositionally biased region" description="Low complexity" evidence="12">
    <location>
        <begin position="13"/>
        <end position="22"/>
    </location>
</feature>
<dbReference type="GO" id="GO:0042645">
    <property type="term" value="C:mitochondrial nucleoid"/>
    <property type="evidence" value="ECO:0007669"/>
    <property type="project" value="UniProtKB-SubCell"/>
</dbReference>
<organism evidence="14 15">
    <name type="scientific">Trichinella nativa</name>
    <dbReference type="NCBI Taxonomy" id="6335"/>
    <lineage>
        <taxon>Eukaryota</taxon>
        <taxon>Metazoa</taxon>
        <taxon>Ecdysozoa</taxon>
        <taxon>Nematoda</taxon>
        <taxon>Enoplea</taxon>
        <taxon>Dorylaimia</taxon>
        <taxon>Trichinellida</taxon>
        <taxon>Trichinellidae</taxon>
        <taxon>Trichinella</taxon>
    </lineage>
</organism>
<name>A0A0V1L936_9BILA</name>
<feature type="coiled-coil region" evidence="11">
    <location>
        <begin position="48"/>
        <end position="162"/>
    </location>
</feature>
<reference evidence="14 15" key="1">
    <citation type="submission" date="2015-05" db="EMBL/GenBank/DDBJ databases">
        <title>Evolution of Trichinella species and genotypes.</title>
        <authorList>
            <person name="Korhonen P.K."/>
            <person name="Edoardo P."/>
            <person name="Giuseppe L.R."/>
            <person name="Gasser R.B."/>
        </authorList>
    </citation>
    <scope>NUCLEOTIDE SEQUENCE [LARGE SCALE GENOMIC DNA]</scope>
    <source>
        <strain evidence="14">ISS10</strain>
    </source>
</reference>
<dbReference type="PANTHER" id="PTHR23075:SF0">
    <property type="entry name" value="ATPASE FAMILY AAA DOMAIN-CONTAINING PROTEIN 3"/>
    <property type="match status" value="1"/>
</dbReference>
<dbReference type="SUPFAM" id="SSF52540">
    <property type="entry name" value="P-loop containing nucleoside triphosphate hydrolases"/>
    <property type="match status" value="1"/>
</dbReference>
<sequence>MFEFFGIKPTVESPPSDGASSSPPSPPENGQKPPDKSRMAYSFDSAALERAAKAARELEQSKNAKEALELARLQEQTRQMELQQRIKEFEALAEKNKVEQRRVSEEEKRRTLSEESKQFKLKAEYQDQLARKRFADEQALRRREQEEALRRQEESVQKQELMRRRTIEEELKLKHQYDVQRVEQEARARALVERENREIYLEQLRVREKERRTTVLEAITTGGKMIGSGLSSFFSDLGTMMNTAAGLTLLAVGLYTAKRATSVAARYAEARLARPSLVRDTSRLGVADFVREPLRSVVKMFRRPGDPLAGVILEPNLERRLRDVAITTKNTKRNRGLYRNFLFYGPPGTGKTLFAKRLASHSGMHYAVMTGGDVAPLGRHAVTEIHKLFDWASTSRRGLILFVDEADAFLRRRDAASEHTRAAFNAFLYRTGDQSSHFSLVLATNRPEQFDWAVNDRLDEVIEFALPSLDQCRRLLLLYFHRYIAEPAISRQVLPLIVGRLKLADFDWVEKCNAVATNLVGMSGREIAKMVVAWQAAAYASDDGCLTEQMIDELTEHAVRQHSQKAAWLAMEADSTAGDKYTQSQACPFSLFREFFPNESLKINLLSKSPCRFGCSVQIDNKIYSGYGQTKQQAKHEMGLDVLISLFPSCAPLIDLSIFKRFSNCEDYPSKYRELLKERGDDETLTNYDECYLSQLKKKIKFHQRILALTNNYFKKTPLQMFNEICDVARNVISVEITYDNNPTEVPEFNLAKCVCCKVVWNGRLVRGFGINQKYAKIDAAQKALVKLFNVDPNVVISMISNTLRQEITGLPPKEALIKLCSLRAIKFSLKYNSSLDPNVGTAKLVCGLDTFEATGTKEFAIMSLCEKALEDVFEIRLYKGVSDGN</sequence>
<comment type="caution">
    <text evidence="14">The sequence shown here is derived from an EMBL/GenBank/DDBJ whole genome shotgun (WGS) entry which is preliminary data.</text>
</comment>
<dbReference type="InterPro" id="IPR014720">
    <property type="entry name" value="dsRBD_dom"/>
</dbReference>
<evidence type="ECO:0000256" key="9">
    <source>
        <dbReference type="ARBA" id="ARBA00023271"/>
    </source>
</evidence>
<evidence type="ECO:0000256" key="4">
    <source>
        <dbReference type="ARBA" id="ARBA00022792"/>
    </source>
</evidence>
<keyword evidence="15" id="KW-1185">Reference proteome</keyword>
<evidence type="ECO:0000313" key="15">
    <source>
        <dbReference type="Proteomes" id="UP000054721"/>
    </source>
</evidence>
<feature type="domain" description="DRBM" evidence="13">
    <location>
        <begin position="717"/>
        <end position="790"/>
    </location>
</feature>
<feature type="region of interest" description="Disordered" evidence="12">
    <location>
        <begin position="1"/>
        <end position="39"/>
    </location>
</feature>
<dbReference type="InterPro" id="IPR003959">
    <property type="entry name" value="ATPase_AAA_core"/>
</dbReference>
<accession>A0A0V1L936</accession>
<evidence type="ECO:0000313" key="14">
    <source>
        <dbReference type="EMBL" id="KRZ56056.1"/>
    </source>
</evidence>
<keyword evidence="5" id="KW-0067">ATP-binding</keyword>
<dbReference type="GO" id="GO:0016887">
    <property type="term" value="F:ATP hydrolysis activity"/>
    <property type="evidence" value="ECO:0007669"/>
    <property type="project" value="InterPro"/>
</dbReference>
<evidence type="ECO:0000259" key="13">
    <source>
        <dbReference type="PROSITE" id="PS50137"/>
    </source>
</evidence>
<evidence type="ECO:0000256" key="1">
    <source>
        <dbReference type="ARBA" id="ARBA00004273"/>
    </source>
</evidence>
<dbReference type="PANTHER" id="PTHR23075">
    <property type="entry name" value="PUTATIVE ATP-ASE"/>
    <property type="match status" value="1"/>
</dbReference>
<dbReference type="PROSITE" id="PS50137">
    <property type="entry name" value="DS_RBD"/>
    <property type="match status" value="1"/>
</dbReference>
<dbReference type="OrthoDB" id="199596at2759"/>
<dbReference type="GO" id="GO:0008270">
    <property type="term" value="F:zinc ion binding"/>
    <property type="evidence" value="ECO:0007669"/>
    <property type="project" value="TreeGrafter"/>
</dbReference>
<dbReference type="InterPro" id="IPR021911">
    <property type="entry name" value="ATAD3_N"/>
</dbReference>
<dbReference type="EMBL" id="JYDW01000102">
    <property type="protein sequence ID" value="KRZ56056.1"/>
    <property type="molecule type" value="Genomic_DNA"/>
</dbReference>
<dbReference type="GO" id="GO:0003723">
    <property type="term" value="F:RNA binding"/>
    <property type="evidence" value="ECO:0007669"/>
    <property type="project" value="UniProtKB-UniRule"/>
</dbReference>
<evidence type="ECO:0000256" key="5">
    <source>
        <dbReference type="ARBA" id="ARBA00022840"/>
    </source>
</evidence>
<keyword evidence="8" id="KW-0472">Membrane</keyword>
<dbReference type="CDD" id="cd19512">
    <property type="entry name" value="RecA-like_ATAD3-like"/>
    <property type="match status" value="1"/>
</dbReference>
<evidence type="ECO:0000256" key="2">
    <source>
        <dbReference type="ARBA" id="ARBA00004436"/>
    </source>
</evidence>
<keyword evidence="6 11" id="KW-0175">Coiled coil</keyword>
<evidence type="ECO:0000256" key="6">
    <source>
        <dbReference type="ARBA" id="ARBA00023054"/>
    </source>
</evidence>
<dbReference type="STRING" id="6335.A0A0V1L936"/>
<keyword evidence="10" id="KW-0694">RNA-binding</keyword>
<dbReference type="FunFam" id="3.40.50.300:FF:001717">
    <property type="entry name" value="ATPase family AAA domain-containing protein"/>
    <property type="match status" value="1"/>
</dbReference>
<dbReference type="Pfam" id="PF00004">
    <property type="entry name" value="AAA"/>
    <property type="match status" value="1"/>
</dbReference>
<dbReference type="InterPro" id="IPR003593">
    <property type="entry name" value="AAA+_ATPase"/>
</dbReference>
<dbReference type="Gene3D" id="3.30.160.20">
    <property type="match status" value="2"/>
</dbReference>
<dbReference type="AlphaFoldDB" id="A0A0V1L936"/>
<dbReference type="GO" id="GO:0005743">
    <property type="term" value="C:mitochondrial inner membrane"/>
    <property type="evidence" value="ECO:0007669"/>
    <property type="project" value="UniProtKB-SubCell"/>
</dbReference>
<dbReference type="InterPro" id="IPR027417">
    <property type="entry name" value="P-loop_NTPase"/>
</dbReference>
<dbReference type="SUPFAM" id="SSF54768">
    <property type="entry name" value="dsRNA-binding domain-like"/>
    <property type="match status" value="1"/>
</dbReference>
<keyword evidence="7" id="KW-0496">Mitochondrion</keyword>
<evidence type="ECO:0000256" key="8">
    <source>
        <dbReference type="ARBA" id="ARBA00023136"/>
    </source>
</evidence>
<keyword evidence="9" id="KW-1135">Mitochondrion nucleoid</keyword>
<dbReference type="GO" id="GO:0007005">
    <property type="term" value="P:mitochondrion organization"/>
    <property type="evidence" value="ECO:0007669"/>
    <property type="project" value="TreeGrafter"/>
</dbReference>
<keyword evidence="3" id="KW-0547">Nucleotide-binding</keyword>
<evidence type="ECO:0000256" key="11">
    <source>
        <dbReference type="SAM" id="Coils"/>
    </source>
</evidence>
<evidence type="ECO:0000256" key="3">
    <source>
        <dbReference type="ARBA" id="ARBA00022741"/>
    </source>
</evidence>
<proteinExistence type="predicted"/>
<evidence type="ECO:0000256" key="10">
    <source>
        <dbReference type="PROSITE-ProRule" id="PRU00266"/>
    </source>
</evidence>
<evidence type="ECO:0000256" key="12">
    <source>
        <dbReference type="SAM" id="MobiDB-lite"/>
    </source>
</evidence>
<dbReference type="Proteomes" id="UP000054721">
    <property type="component" value="Unassembled WGS sequence"/>
</dbReference>
<keyword evidence="4" id="KW-0999">Mitochondrion inner membrane</keyword>
<dbReference type="GO" id="GO:0005524">
    <property type="term" value="F:ATP binding"/>
    <property type="evidence" value="ECO:0007669"/>
    <property type="project" value="UniProtKB-KW"/>
</dbReference>
<dbReference type="CDD" id="cd00048">
    <property type="entry name" value="DSRM_SF"/>
    <property type="match status" value="1"/>
</dbReference>
<dbReference type="SMART" id="SM00382">
    <property type="entry name" value="AAA"/>
    <property type="match status" value="1"/>
</dbReference>
<gene>
    <name evidence="14" type="primary">atad-3</name>
    <name evidence="14" type="ORF">T02_12809</name>
</gene>
<evidence type="ECO:0000256" key="7">
    <source>
        <dbReference type="ARBA" id="ARBA00023128"/>
    </source>
</evidence>
<dbReference type="Pfam" id="PF12037">
    <property type="entry name" value="ATAD3_N"/>
    <property type="match status" value="1"/>
</dbReference>
<comment type="subcellular location">
    <subcellularLocation>
        <location evidence="1">Mitochondrion inner membrane</location>
    </subcellularLocation>
    <subcellularLocation>
        <location evidence="2">Mitochondrion matrix</location>
        <location evidence="2">Mitochondrion nucleoid</location>
    </subcellularLocation>
</comment>
<protein>
    <submittedName>
        <fullName evidence="14">ATPase family AAA domain-containing protein 3</fullName>
    </submittedName>
</protein>